<feature type="transmembrane region" description="Helical" evidence="7">
    <location>
        <begin position="114"/>
        <end position="133"/>
    </location>
</feature>
<feature type="transmembrane region" description="Helical" evidence="7">
    <location>
        <begin position="82"/>
        <end position="102"/>
    </location>
</feature>
<dbReference type="EMBL" id="FWXI01000038">
    <property type="protein sequence ID" value="SMD15545.1"/>
    <property type="molecule type" value="Genomic_DNA"/>
</dbReference>
<protein>
    <submittedName>
        <fullName evidence="9">NitT/TauT family transport system permease protein</fullName>
    </submittedName>
</protein>
<gene>
    <name evidence="9" type="ORF">SAMN04488500_1388</name>
</gene>
<keyword evidence="10" id="KW-1185">Reference proteome</keyword>
<feature type="transmembrane region" description="Helical" evidence="7">
    <location>
        <begin position="25"/>
        <end position="45"/>
    </location>
</feature>
<evidence type="ECO:0000259" key="8">
    <source>
        <dbReference type="PROSITE" id="PS50928"/>
    </source>
</evidence>
<evidence type="ECO:0000256" key="3">
    <source>
        <dbReference type="ARBA" id="ARBA00022475"/>
    </source>
</evidence>
<evidence type="ECO:0000256" key="1">
    <source>
        <dbReference type="ARBA" id="ARBA00004651"/>
    </source>
</evidence>
<keyword evidence="4 7" id="KW-0812">Transmembrane</keyword>
<feature type="domain" description="ABC transmembrane type-1" evidence="8">
    <location>
        <begin position="73"/>
        <end position="253"/>
    </location>
</feature>
<feature type="transmembrane region" description="Helical" evidence="7">
    <location>
        <begin position="179"/>
        <end position="205"/>
    </location>
</feature>
<dbReference type="InterPro" id="IPR035906">
    <property type="entry name" value="MetI-like_sf"/>
</dbReference>
<dbReference type="PANTHER" id="PTHR30151:SF0">
    <property type="entry name" value="ABC TRANSPORTER PERMEASE PROTEIN MJ0413-RELATED"/>
    <property type="match status" value="1"/>
</dbReference>
<reference evidence="9 10" key="1">
    <citation type="submission" date="2017-04" db="EMBL/GenBank/DDBJ databases">
        <authorList>
            <person name="Afonso C.L."/>
            <person name="Miller P.J."/>
            <person name="Scott M.A."/>
            <person name="Spackman E."/>
            <person name="Goraichik I."/>
            <person name="Dimitrov K.M."/>
            <person name="Suarez D.L."/>
            <person name="Swayne D.E."/>
        </authorList>
    </citation>
    <scope>NUCLEOTIDE SEQUENCE [LARGE SCALE GENOMIC DNA]</scope>
    <source>
        <strain evidence="9 10">DSM 5090</strain>
    </source>
</reference>
<dbReference type="Proteomes" id="UP000192738">
    <property type="component" value="Unassembled WGS sequence"/>
</dbReference>
<dbReference type="CDD" id="cd06261">
    <property type="entry name" value="TM_PBP2"/>
    <property type="match status" value="1"/>
</dbReference>
<feature type="transmembrane region" description="Helical" evidence="7">
    <location>
        <begin position="234"/>
        <end position="255"/>
    </location>
</feature>
<comment type="similarity">
    <text evidence="7">Belongs to the binding-protein-dependent transport system permease family.</text>
</comment>
<evidence type="ECO:0000256" key="4">
    <source>
        <dbReference type="ARBA" id="ARBA00022692"/>
    </source>
</evidence>
<evidence type="ECO:0000256" key="5">
    <source>
        <dbReference type="ARBA" id="ARBA00022989"/>
    </source>
</evidence>
<dbReference type="Pfam" id="PF00528">
    <property type="entry name" value="BPD_transp_1"/>
    <property type="match status" value="1"/>
</dbReference>
<evidence type="ECO:0000256" key="6">
    <source>
        <dbReference type="ARBA" id="ARBA00023136"/>
    </source>
</evidence>
<dbReference type="GO" id="GO:0042918">
    <property type="term" value="P:alkanesulfonate transmembrane transport"/>
    <property type="evidence" value="ECO:0007669"/>
    <property type="project" value="UniProtKB-ARBA"/>
</dbReference>
<dbReference type="AlphaFoldDB" id="A0A1W2F0T2"/>
<dbReference type="PANTHER" id="PTHR30151">
    <property type="entry name" value="ALKANE SULFONATE ABC TRANSPORTER-RELATED, MEMBRANE SUBUNIT"/>
    <property type="match status" value="1"/>
</dbReference>
<evidence type="ECO:0000313" key="9">
    <source>
        <dbReference type="EMBL" id="SMD15545.1"/>
    </source>
</evidence>
<comment type="subcellular location">
    <subcellularLocation>
        <location evidence="1 7">Cell membrane</location>
        <topology evidence="1 7">Multi-pass membrane protein</topology>
    </subcellularLocation>
</comment>
<dbReference type="FunFam" id="1.10.3720.10:FF:000003">
    <property type="entry name" value="Aliphatic sulfonate ABC transporter permease"/>
    <property type="match status" value="1"/>
</dbReference>
<organism evidence="9 10">
    <name type="scientific">Sporomusa malonica</name>
    <dbReference type="NCBI Taxonomy" id="112901"/>
    <lineage>
        <taxon>Bacteria</taxon>
        <taxon>Bacillati</taxon>
        <taxon>Bacillota</taxon>
        <taxon>Negativicutes</taxon>
        <taxon>Selenomonadales</taxon>
        <taxon>Sporomusaceae</taxon>
        <taxon>Sporomusa</taxon>
    </lineage>
</organism>
<dbReference type="Gene3D" id="1.10.3720.10">
    <property type="entry name" value="MetI-like"/>
    <property type="match status" value="1"/>
</dbReference>
<keyword evidence="3" id="KW-1003">Cell membrane</keyword>
<dbReference type="GO" id="GO:0005886">
    <property type="term" value="C:plasma membrane"/>
    <property type="evidence" value="ECO:0007669"/>
    <property type="project" value="UniProtKB-SubCell"/>
</dbReference>
<keyword evidence="2 7" id="KW-0813">Transport</keyword>
<dbReference type="InterPro" id="IPR000515">
    <property type="entry name" value="MetI-like"/>
</dbReference>
<dbReference type="PROSITE" id="PS50928">
    <property type="entry name" value="ABC_TM1"/>
    <property type="match status" value="1"/>
</dbReference>
<dbReference type="SUPFAM" id="SSF161098">
    <property type="entry name" value="MetI-like"/>
    <property type="match status" value="1"/>
</dbReference>
<accession>A0A1W2F0T2</accession>
<dbReference type="STRING" id="112901.SAMN04488500_1388"/>
<proteinExistence type="inferred from homology"/>
<evidence type="ECO:0000256" key="2">
    <source>
        <dbReference type="ARBA" id="ARBA00022448"/>
    </source>
</evidence>
<evidence type="ECO:0000256" key="7">
    <source>
        <dbReference type="RuleBase" id="RU363032"/>
    </source>
</evidence>
<keyword evidence="5 7" id="KW-1133">Transmembrane helix</keyword>
<feature type="transmembrane region" description="Helical" evidence="7">
    <location>
        <begin position="139"/>
        <end position="158"/>
    </location>
</feature>
<evidence type="ECO:0000313" key="10">
    <source>
        <dbReference type="Proteomes" id="UP000192738"/>
    </source>
</evidence>
<sequence length="267" mass="29069">MTGLPERLLGCDLTMQTKTLNRTAILPWLAIAAFLGLWQAVAGFYTHEQLPGPAKVFAGLMELADTGVLWEHIQVSLIRFTISYSLALVVAVPLGLLLGWHTYSLKALGPILQILRPISPIAWFPLAVLWFGVGNAPAIFIIFLSAFFPILLSTISAVRKVDPVYLKVAQNFGVGKTMLFTKIVIPAAFPYIMIGLNIAIGVAWIHLVAGEMLGAQSGLGYLIVDSRNFLRTDWIMGGMLVVGLLGLLINTMIGWAEKGINRKWGVG</sequence>
<name>A0A1W2F0T2_9FIRM</name>
<keyword evidence="6 7" id="KW-0472">Membrane</keyword>